<dbReference type="EMBL" id="FNVO01000011">
    <property type="protein sequence ID" value="SEG76977.1"/>
    <property type="molecule type" value="Genomic_DNA"/>
</dbReference>
<dbReference type="AlphaFoldDB" id="A0A1H6CVZ6"/>
<evidence type="ECO:0000259" key="2">
    <source>
        <dbReference type="PROSITE" id="PS50975"/>
    </source>
</evidence>
<dbReference type="GO" id="GO:0005737">
    <property type="term" value="C:cytoplasm"/>
    <property type="evidence" value="ECO:0007669"/>
    <property type="project" value="TreeGrafter"/>
</dbReference>
<dbReference type="SUPFAM" id="SSF56059">
    <property type="entry name" value="Glutathione synthetase ATP-binding domain-like"/>
    <property type="match status" value="1"/>
</dbReference>
<sequence length="336" mass="37286">MTSAQPTVLILTQEFDPTVDPVVRSLGEKGATVVRVDLSYFPQHLSFTTANFGGGRRVLRHQDRTVDLQEVSGVWYRRPTAFVFDETMGEAERQFAHKEARHGIGGILRGTDCLWVNRPDLDAVAELKPYQLTLAEKAGLHVPRTLLTNDPQEAAAMVRDSPRPVVYKALSGGVVPYPGGFPSGLLTTVVGDEFAEHAERVRHTICMFQEYVEKAYEIRLTVIGNTYFPVVIRSQDNDATKVDWRGADHQPYGDYEPLPEEVVKGVQALLGELGLVYGAVDFIVTPEGEYVFLEVNPGGQFIWMQHELGLPLSDCIADLLMAGGPFHRDEVTQVGY</sequence>
<evidence type="ECO:0000313" key="3">
    <source>
        <dbReference type="EMBL" id="SEG76977.1"/>
    </source>
</evidence>
<keyword evidence="3" id="KW-0436">Ligase</keyword>
<keyword evidence="1" id="KW-0547">Nucleotide-binding</keyword>
<dbReference type="Gene3D" id="3.30.470.20">
    <property type="entry name" value="ATP-grasp fold, B domain"/>
    <property type="match status" value="1"/>
</dbReference>
<dbReference type="InterPro" id="IPR048936">
    <property type="entry name" value="MvdD-like_ATPgrasp"/>
</dbReference>
<dbReference type="InterPro" id="IPR011761">
    <property type="entry name" value="ATP-grasp"/>
</dbReference>
<feature type="domain" description="ATP-grasp" evidence="2">
    <location>
        <begin position="132"/>
        <end position="321"/>
    </location>
</feature>
<protein>
    <submittedName>
        <fullName evidence="3">Glutathione synthase/RimK-type ligase, ATP-grasp superfamily</fullName>
    </submittedName>
</protein>
<reference evidence="4" key="1">
    <citation type="submission" date="2016-10" db="EMBL/GenBank/DDBJ databases">
        <authorList>
            <person name="Varghese N."/>
            <person name="Submissions S."/>
        </authorList>
    </citation>
    <scope>NUCLEOTIDE SEQUENCE [LARGE SCALE GENOMIC DNA]</scope>
    <source>
        <strain evidence="4">DSM 43163</strain>
    </source>
</reference>
<gene>
    <name evidence="3" type="ORF">SAMN04489712_111232</name>
</gene>
<dbReference type="GO" id="GO:0009432">
    <property type="term" value="P:SOS response"/>
    <property type="evidence" value="ECO:0007669"/>
    <property type="project" value="TreeGrafter"/>
</dbReference>
<dbReference type="OrthoDB" id="9794735at2"/>
<dbReference type="PANTHER" id="PTHR21621:SF0">
    <property type="entry name" value="BETA-CITRYLGLUTAMATE SYNTHASE B-RELATED"/>
    <property type="match status" value="1"/>
</dbReference>
<evidence type="ECO:0000256" key="1">
    <source>
        <dbReference type="PROSITE-ProRule" id="PRU00409"/>
    </source>
</evidence>
<keyword evidence="1" id="KW-0067">ATP-binding</keyword>
<proteinExistence type="predicted"/>
<dbReference type="GO" id="GO:0018169">
    <property type="term" value="F:ribosomal S6-glutamic acid ligase activity"/>
    <property type="evidence" value="ECO:0007669"/>
    <property type="project" value="TreeGrafter"/>
</dbReference>
<dbReference type="RefSeq" id="WP_103940343.1">
    <property type="nucleotide sequence ID" value="NZ_FNVO01000011.1"/>
</dbReference>
<accession>A0A1H6CVZ6</accession>
<dbReference type="Proteomes" id="UP000236723">
    <property type="component" value="Unassembled WGS sequence"/>
</dbReference>
<keyword evidence="4" id="KW-1185">Reference proteome</keyword>
<dbReference type="GO" id="GO:0046872">
    <property type="term" value="F:metal ion binding"/>
    <property type="evidence" value="ECO:0007669"/>
    <property type="project" value="InterPro"/>
</dbReference>
<evidence type="ECO:0000313" key="4">
    <source>
        <dbReference type="Proteomes" id="UP000236723"/>
    </source>
</evidence>
<dbReference type="GO" id="GO:0005524">
    <property type="term" value="F:ATP binding"/>
    <property type="evidence" value="ECO:0007669"/>
    <property type="project" value="UniProtKB-UniRule"/>
</dbReference>
<dbReference type="PANTHER" id="PTHR21621">
    <property type="entry name" value="RIBOSOMAL PROTEIN S6 MODIFICATION PROTEIN"/>
    <property type="match status" value="1"/>
</dbReference>
<name>A0A1H6CVZ6_9ACTN</name>
<organism evidence="3 4">
    <name type="scientific">Thermomonospora echinospora</name>
    <dbReference type="NCBI Taxonomy" id="1992"/>
    <lineage>
        <taxon>Bacteria</taxon>
        <taxon>Bacillati</taxon>
        <taxon>Actinomycetota</taxon>
        <taxon>Actinomycetes</taxon>
        <taxon>Streptosporangiales</taxon>
        <taxon>Thermomonosporaceae</taxon>
        <taxon>Thermomonospora</taxon>
    </lineage>
</organism>
<dbReference type="Pfam" id="PF21068">
    <property type="entry name" value="ATPgraspMvdD"/>
    <property type="match status" value="1"/>
</dbReference>
<dbReference type="PROSITE" id="PS50975">
    <property type="entry name" value="ATP_GRASP"/>
    <property type="match status" value="1"/>
</dbReference>